<dbReference type="SUPFAM" id="SSF46894">
    <property type="entry name" value="C-terminal effector domain of the bipartite response regulators"/>
    <property type="match status" value="1"/>
</dbReference>
<dbReference type="InterPro" id="IPR051677">
    <property type="entry name" value="AfsR-DnrI-RedD_regulator"/>
</dbReference>
<evidence type="ECO:0000256" key="2">
    <source>
        <dbReference type="ARBA" id="ARBA00023015"/>
    </source>
</evidence>
<keyword evidence="2" id="KW-0805">Transcription regulation</keyword>
<keyword evidence="3 5" id="KW-0238">DNA-binding</keyword>
<comment type="similarity">
    <text evidence="1">Belongs to the AfsR/DnrI/RedD regulatory family.</text>
</comment>
<dbReference type="GO" id="GO:0006355">
    <property type="term" value="P:regulation of DNA-templated transcription"/>
    <property type="evidence" value="ECO:0007669"/>
    <property type="project" value="InterPro"/>
</dbReference>
<dbReference type="GO" id="GO:0003677">
    <property type="term" value="F:DNA binding"/>
    <property type="evidence" value="ECO:0007669"/>
    <property type="project" value="UniProtKB-UniRule"/>
</dbReference>
<name>A0A7Z0WFA6_9PSEU</name>
<dbReference type="OrthoDB" id="5521887at2"/>
<dbReference type="InterPro" id="IPR002182">
    <property type="entry name" value="NB-ARC"/>
</dbReference>
<proteinExistence type="inferred from homology"/>
<dbReference type="Gene3D" id="3.40.50.300">
    <property type="entry name" value="P-loop containing nucleotide triphosphate hydrolases"/>
    <property type="match status" value="1"/>
</dbReference>
<evidence type="ECO:0000313" key="7">
    <source>
        <dbReference type="EMBL" id="OLF05245.1"/>
    </source>
</evidence>
<dbReference type="InterPro" id="IPR027417">
    <property type="entry name" value="P-loop_NTPase"/>
</dbReference>
<evidence type="ECO:0000313" key="8">
    <source>
        <dbReference type="Proteomes" id="UP000185696"/>
    </source>
</evidence>
<dbReference type="PANTHER" id="PTHR35807">
    <property type="entry name" value="TRANSCRIPTIONAL REGULATOR REDD-RELATED"/>
    <property type="match status" value="1"/>
</dbReference>
<reference evidence="7 8" key="1">
    <citation type="submission" date="2016-12" db="EMBL/GenBank/DDBJ databases">
        <title>The draft genome sequence of Actinophytocola xinjiangensis.</title>
        <authorList>
            <person name="Wang W."/>
            <person name="Yuan L."/>
        </authorList>
    </citation>
    <scope>NUCLEOTIDE SEQUENCE [LARGE SCALE GENOMIC DNA]</scope>
    <source>
        <strain evidence="7 8">CGMCC 4.4663</strain>
    </source>
</reference>
<dbReference type="InterPro" id="IPR001867">
    <property type="entry name" value="OmpR/PhoB-type_DNA-bd"/>
</dbReference>
<evidence type="ECO:0000256" key="1">
    <source>
        <dbReference type="ARBA" id="ARBA00005820"/>
    </source>
</evidence>
<dbReference type="SUPFAM" id="SSF48452">
    <property type="entry name" value="TPR-like"/>
    <property type="match status" value="1"/>
</dbReference>
<comment type="caution">
    <text evidence="7">The sequence shown here is derived from an EMBL/GenBank/DDBJ whole genome shotgun (WGS) entry which is preliminary data.</text>
</comment>
<evidence type="ECO:0000256" key="5">
    <source>
        <dbReference type="PROSITE-ProRule" id="PRU01091"/>
    </source>
</evidence>
<dbReference type="Pfam" id="PF00931">
    <property type="entry name" value="NB-ARC"/>
    <property type="match status" value="1"/>
</dbReference>
<gene>
    <name evidence="7" type="ORF">BLA60_36935</name>
</gene>
<dbReference type="Gene3D" id="1.25.40.10">
    <property type="entry name" value="Tetratricopeptide repeat domain"/>
    <property type="match status" value="1"/>
</dbReference>
<dbReference type="Pfam" id="PF03704">
    <property type="entry name" value="BTAD"/>
    <property type="match status" value="1"/>
</dbReference>
<dbReference type="Proteomes" id="UP000185696">
    <property type="component" value="Unassembled WGS sequence"/>
</dbReference>
<evidence type="ECO:0000259" key="6">
    <source>
        <dbReference type="PROSITE" id="PS51755"/>
    </source>
</evidence>
<keyword evidence="8" id="KW-1185">Reference proteome</keyword>
<dbReference type="InterPro" id="IPR016032">
    <property type="entry name" value="Sig_transdc_resp-reg_C-effctor"/>
</dbReference>
<dbReference type="InterPro" id="IPR036388">
    <property type="entry name" value="WH-like_DNA-bd_sf"/>
</dbReference>
<evidence type="ECO:0000256" key="4">
    <source>
        <dbReference type="ARBA" id="ARBA00023163"/>
    </source>
</evidence>
<feature type="domain" description="OmpR/PhoB-type" evidence="6">
    <location>
        <begin position="1"/>
        <end position="90"/>
    </location>
</feature>
<dbReference type="SMART" id="SM00862">
    <property type="entry name" value="Trans_reg_C"/>
    <property type="match status" value="1"/>
</dbReference>
<dbReference type="Gene3D" id="1.10.10.10">
    <property type="entry name" value="Winged helix-like DNA-binding domain superfamily/Winged helix DNA-binding domain"/>
    <property type="match status" value="1"/>
</dbReference>
<dbReference type="PANTHER" id="PTHR35807:SF1">
    <property type="entry name" value="TRANSCRIPTIONAL REGULATOR REDD"/>
    <property type="match status" value="1"/>
</dbReference>
<protein>
    <recommendedName>
        <fullName evidence="6">OmpR/PhoB-type domain-containing protein</fullName>
    </recommendedName>
</protein>
<dbReference type="PROSITE" id="PS51755">
    <property type="entry name" value="OMPR_PHOB"/>
    <property type="match status" value="1"/>
</dbReference>
<dbReference type="InterPro" id="IPR005158">
    <property type="entry name" value="BTAD"/>
</dbReference>
<evidence type="ECO:0000256" key="3">
    <source>
        <dbReference type="ARBA" id="ARBA00023125"/>
    </source>
</evidence>
<dbReference type="CDD" id="cd15831">
    <property type="entry name" value="BTAD"/>
    <property type="match status" value="1"/>
</dbReference>
<organism evidence="7 8">
    <name type="scientific">Actinophytocola xinjiangensis</name>
    <dbReference type="NCBI Taxonomy" id="485602"/>
    <lineage>
        <taxon>Bacteria</taxon>
        <taxon>Bacillati</taxon>
        <taxon>Actinomycetota</taxon>
        <taxon>Actinomycetes</taxon>
        <taxon>Pseudonocardiales</taxon>
        <taxon>Pseudonocardiaceae</taxon>
    </lineage>
</organism>
<dbReference type="EMBL" id="MSIF01000031">
    <property type="protein sequence ID" value="OLF05245.1"/>
    <property type="molecule type" value="Genomic_DNA"/>
</dbReference>
<dbReference type="AlphaFoldDB" id="A0A7Z0WFA6"/>
<dbReference type="SMART" id="SM01043">
    <property type="entry name" value="BTAD"/>
    <property type="match status" value="1"/>
</dbReference>
<dbReference type="RefSeq" id="WP_075137733.1">
    <property type="nucleotide sequence ID" value="NZ_MSIF01000031.1"/>
</dbReference>
<sequence length="589" mass="63289">MELRVLGPVEVCGAGQRLRLDGPKQRTLLAALVLSRGHPVTDDRLCALLWGDNPPATVGAQLCNYVSRLRKLLAGGAVIERRAGGYALRAGTALVDCEEFERLAQVGRHALRAGRDEEAAETLRSALALWHGQALGGVLDSLADAEADRLHTVRLAVLEDRIAADLRLGRHASLVGELVPLVADNPLHEGLRARLMHALVACDRRADALEVYHQGRRLLADELGIDPGPALRAVFHQVLDERPTPVTGGWSGVQPAMLPPEVTAFHGRADELRRISEVLGSGDGPRLVSLTGMAGAGKTALGLRAAHAARPAFPDGQLYVDLGGTSDRPVDPGDVLGWFLRGLGNPEPTIPRGTVERMHLYRSQLAGRRMLVMLDNVADDNQVRPLLPGEAGCRVIVTSRRPVAVEMARTVGLGQLGEHEALALFAEVVGPDRVAAESVAAGQIIRLCGRLALGLRVAGARLAARPHWSLSRFAARLRAENCCLDELRIGGLDVRRSIDHSYRDLTERGQTALRRLSLLEPAGFPGWAPAALLGLSRTTGEEITEQLVDARVVQVAPDRYQLHSLVRVFARELTDPSDRAAAALANTPA</sequence>
<accession>A0A7Z0WFA6</accession>
<dbReference type="Pfam" id="PF00486">
    <property type="entry name" value="Trans_reg_C"/>
    <property type="match status" value="1"/>
</dbReference>
<dbReference type="InterPro" id="IPR011990">
    <property type="entry name" value="TPR-like_helical_dom_sf"/>
</dbReference>
<feature type="DNA-binding region" description="OmpR/PhoB-type" evidence="5">
    <location>
        <begin position="1"/>
        <end position="90"/>
    </location>
</feature>
<dbReference type="SUPFAM" id="SSF52540">
    <property type="entry name" value="P-loop containing nucleoside triphosphate hydrolases"/>
    <property type="match status" value="1"/>
</dbReference>
<keyword evidence="4" id="KW-0804">Transcription</keyword>
<dbReference type="GO" id="GO:0043531">
    <property type="term" value="F:ADP binding"/>
    <property type="evidence" value="ECO:0007669"/>
    <property type="project" value="InterPro"/>
</dbReference>
<dbReference type="GO" id="GO:0000160">
    <property type="term" value="P:phosphorelay signal transduction system"/>
    <property type="evidence" value="ECO:0007669"/>
    <property type="project" value="InterPro"/>
</dbReference>
<dbReference type="PRINTS" id="PR00364">
    <property type="entry name" value="DISEASERSIST"/>
</dbReference>